<dbReference type="RefSeq" id="WP_092529302.1">
    <property type="nucleotide sequence ID" value="NZ_FOWW01000002.1"/>
</dbReference>
<dbReference type="PANTHER" id="PTHR34203">
    <property type="entry name" value="METHYLTRANSFERASE, FKBM FAMILY PROTEIN"/>
    <property type="match status" value="1"/>
</dbReference>
<dbReference type="InterPro" id="IPR029063">
    <property type="entry name" value="SAM-dependent_MTases_sf"/>
</dbReference>
<dbReference type="Gene3D" id="3.40.50.150">
    <property type="entry name" value="Vaccinia Virus protein VP39"/>
    <property type="match status" value="1"/>
</dbReference>
<dbReference type="InterPro" id="IPR006342">
    <property type="entry name" value="FkbM_mtfrase"/>
</dbReference>
<evidence type="ECO:0000313" key="2">
    <source>
        <dbReference type="EMBL" id="SFP43457.1"/>
    </source>
</evidence>
<name>A0A1I5QBH8_9PSEU</name>
<dbReference type="Pfam" id="PF05050">
    <property type="entry name" value="Methyltransf_21"/>
    <property type="match status" value="1"/>
</dbReference>
<dbReference type="GO" id="GO:0032259">
    <property type="term" value="P:methylation"/>
    <property type="evidence" value="ECO:0007669"/>
    <property type="project" value="UniProtKB-KW"/>
</dbReference>
<proteinExistence type="predicted"/>
<dbReference type="AlphaFoldDB" id="A0A1I5QBH8"/>
<dbReference type="STRING" id="587909.SAMN05421810_102573"/>
<accession>A0A1I5QBH8</accession>
<evidence type="ECO:0000259" key="1">
    <source>
        <dbReference type="Pfam" id="PF05050"/>
    </source>
</evidence>
<dbReference type="InterPro" id="IPR052514">
    <property type="entry name" value="SAM-dependent_MTase"/>
</dbReference>
<keyword evidence="2" id="KW-0808">Transferase</keyword>
<sequence>MPVVQRRMPNGQELSVVDPAEAALLYREIFVEKSYLRDGFPPSPPGVVFDIGANIGLASLFLKKQYPDAFIVAVEPGPDPFISLQKNFERHIPDGVVHNVAVAGHSGTARFGYYPKSPAESGLYVDRDREIELAKDLLEQTGVSAQDADRISRSRHELSFVECRTVTLSELIGESAVDRVDLLKIDVEKAECDVLAGIEPGDWPRIQNVVIEVHDMDGRLERVCGLLRAQGFDVAAYQESRLVDTNMHNLFATRP</sequence>
<evidence type="ECO:0000313" key="3">
    <source>
        <dbReference type="Proteomes" id="UP000198727"/>
    </source>
</evidence>
<dbReference type="SUPFAM" id="SSF53335">
    <property type="entry name" value="S-adenosyl-L-methionine-dependent methyltransferases"/>
    <property type="match status" value="1"/>
</dbReference>
<dbReference type="PANTHER" id="PTHR34203:SF15">
    <property type="entry name" value="SLL1173 PROTEIN"/>
    <property type="match status" value="1"/>
</dbReference>
<dbReference type="OrthoDB" id="424472at2"/>
<dbReference type="GO" id="GO:0008168">
    <property type="term" value="F:methyltransferase activity"/>
    <property type="evidence" value="ECO:0007669"/>
    <property type="project" value="UniProtKB-KW"/>
</dbReference>
<protein>
    <submittedName>
        <fullName evidence="2">Methyltransferase, FkbM family</fullName>
    </submittedName>
</protein>
<dbReference type="Proteomes" id="UP000198727">
    <property type="component" value="Unassembled WGS sequence"/>
</dbReference>
<keyword evidence="3" id="KW-1185">Reference proteome</keyword>
<reference evidence="3" key="1">
    <citation type="submission" date="2016-10" db="EMBL/GenBank/DDBJ databases">
        <authorList>
            <person name="Varghese N."/>
            <person name="Submissions S."/>
        </authorList>
    </citation>
    <scope>NUCLEOTIDE SEQUENCE [LARGE SCALE GENOMIC DNA]</scope>
    <source>
        <strain evidence="3">CGMCC 4.5579</strain>
    </source>
</reference>
<dbReference type="EMBL" id="FOWW01000002">
    <property type="protein sequence ID" value="SFP43457.1"/>
    <property type="molecule type" value="Genomic_DNA"/>
</dbReference>
<keyword evidence="2" id="KW-0489">Methyltransferase</keyword>
<feature type="domain" description="Methyltransferase FkbM" evidence="1">
    <location>
        <begin position="50"/>
        <end position="233"/>
    </location>
</feature>
<organism evidence="2 3">
    <name type="scientific">Amycolatopsis arida</name>
    <dbReference type="NCBI Taxonomy" id="587909"/>
    <lineage>
        <taxon>Bacteria</taxon>
        <taxon>Bacillati</taxon>
        <taxon>Actinomycetota</taxon>
        <taxon>Actinomycetes</taxon>
        <taxon>Pseudonocardiales</taxon>
        <taxon>Pseudonocardiaceae</taxon>
        <taxon>Amycolatopsis</taxon>
    </lineage>
</organism>
<gene>
    <name evidence="2" type="ORF">SAMN05421810_102573</name>
</gene>
<dbReference type="NCBIfam" id="TIGR01444">
    <property type="entry name" value="fkbM_fam"/>
    <property type="match status" value="1"/>
</dbReference>